<evidence type="ECO:0000313" key="3">
    <source>
        <dbReference type="WBParaSite" id="OFLC_0000430301-mRNA-1"/>
    </source>
</evidence>
<protein>
    <submittedName>
        <fullName evidence="3">HEAT repeat domain-containing protein</fullName>
    </submittedName>
</protein>
<dbReference type="WBParaSite" id="OFLC_0000430301-mRNA-1">
    <property type="protein sequence ID" value="OFLC_0000430301-mRNA-1"/>
    <property type="gene ID" value="OFLC_0000430301"/>
</dbReference>
<gene>
    <name evidence="1" type="ORF">OFLC_LOCUS4303</name>
</gene>
<evidence type="ECO:0000313" key="2">
    <source>
        <dbReference type="Proteomes" id="UP000267606"/>
    </source>
</evidence>
<dbReference type="EMBL" id="UZAJ01003210">
    <property type="protein sequence ID" value="VDO39570.1"/>
    <property type="molecule type" value="Genomic_DNA"/>
</dbReference>
<reference evidence="3" key="1">
    <citation type="submission" date="2016-06" db="UniProtKB">
        <authorList>
            <consortium name="WormBaseParasite"/>
        </authorList>
    </citation>
    <scope>IDENTIFICATION</scope>
</reference>
<evidence type="ECO:0000313" key="1">
    <source>
        <dbReference type="EMBL" id="VDO39570.1"/>
    </source>
</evidence>
<dbReference type="Proteomes" id="UP000267606">
    <property type="component" value="Unassembled WGS sequence"/>
</dbReference>
<organism evidence="3">
    <name type="scientific">Onchocerca flexuosa</name>
    <dbReference type="NCBI Taxonomy" id="387005"/>
    <lineage>
        <taxon>Eukaryota</taxon>
        <taxon>Metazoa</taxon>
        <taxon>Ecdysozoa</taxon>
        <taxon>Nematoda</taxon>
        <taxon>Chromadorea</taxon>
        <taxon>Rhabditida</taxon>
        <taxon>Spirurina</taxon>
        <taxon>Spiruromorpha</taxon>
        <taxon>Filarioidea</taxon>
        <taxon>Onchocercidae</taxon>
        <taxon>Onchocerca</taxon>
    </lineage>
</organism>
<sequence length="110" mass="12742">MLQMRMNFFALQAFRIWTHGKHSEEPIRFRANKDLRKEKGWGGVGDVYLSCFVTFLYGAEHQEMEKQANRTERLGALLSSRNALVRHEAAQALGHFPLTNPHVIDILKYV</sequence>
<dbReference type="STRING" id="387005.A0A183H9Z2"/>
<accession>A0A183H9Z2</accession>
<name>A0A183H9Z2_9BILA</name>
<reference evidence="1 2" key="2">
    <citation type="submission" date="2018-11" db="EMBL/GenBank/DDBJ databases">
        <authorList>
            <consortium name="Pathogen Informatics"/>
        </authorList>
    </citation>
    <scope>NUCLEOTIDE SEQUENCE [LARGE SCALE GENOMIC DNA]</scope>
</reference>
<dbReference type="AlphaFoldDB" id="A0A183H9Z2"/>
<keyword evidence="2" id="KW-1185">Reference proteome</keyword>
<proteinExistence type="predicted"/>